<dbReference type="InterPro" id="IPR003593">
    <property type="entry name" value="AAA+_ATPase"/>
</dbReference>
<dbReference type="EMBL" id="FNBK01000002">
    <property type="protein sequence ID" value="SDE87131.1"/>
    <property type="molecule type" value="Genomic_DNA"/>
</dbReference>
<sequence>MLEVEGVTTRYGELTAVDDVSLTVADGELFCLLGPSGCGKSTVLRTIAGFEEPASGDISIRGTDITGRPPHQRDCSIVFQDWALFPHKTALENVAFGLKMQGVDAAERRERAQEALDLVEVGSQAEAAPDELSGGQRQRVALARSLTVDPDLLLLDEPLSNLDRRLRESMQIELKDIQRRLETTMVYVTHDQNEAFTLADRLGVMNDGELVQVGDPGTVYDDPKSRFVEAFLGSTNFVPCRVVAVEEQPILAAPFGVRFQAPIDAGSLAQDDTIVVSLRPERLDLNPAAEVAARAVEDGGVATDEVSVPCAVVETIRRGSSVRIRLSAEETDLFVEVPVEEGIDMTAGDTVALQWATDDAVYFAETGERCR</sequence>
<dbReference type="GO" id="GO:0043190">
    <property type="term" value="C:ATP-binding cassette (ABC) transporter complex"/>
    <property type="evidence" value="ECO:0007669"/>
    <property type="project" value="InterPro"/>
</dbReference>
<dbReference type="SUPFAM" id="SSF50331">
    <property type="entry name" value="MOP-like"/>
    <property type="match status" value="1"/>
</dbReference>
<evidence type="ECO:0000256" key="5">
    <source>
        <dbReference type="ARBA" id="ARBA00022840"/>
    </source>
</evidence>
<dbReference type="SMART" id="SM00382">
    <property type="entry name" value="AAA"/>
    <property type="match status" value="1"/>
</dbReference>
<organism evidence="13 14">
    <name type="scientific">Halorientalis regularis</name>
    <dbReference type="NCBI Taxonomy" id="660518"/>
    <lineage>
        <taxon>Archaea</taxon>
        <taxon>Methanobacteriati</taxon>
        <taxon>Methanobacteriota</taxon>
        <taxon>Stenosarchaea group</taxon>
        <taxon>Halobacteria</taxon>
        <taxon>Halobacteriales</taxon>
        <taxon>Haloarculaceae</taxon>
        <taxon>Halorientalis</taxon>
    </lineage>
</organism>
<dbReference type="PANTHER" id="PTHR42781">
    <property type="entry name" value="SPERMIDINE/PUTRESCINE IMPORT ATP-BINDING PROTEIN POTA"/>
    <property type="match status" value="1"/>
</dbReference>
<evidence type="ECO:0000313" key="14">
    <source>
        <dbReference type="Proteomes" id="UP000199076"/>
    </source>
</evidence>
<feature type="domain" description="ABC transporter" evidence="12">
    <location>
        <begin position="2"/>
        <end position="232"/>
    </location>
</feature>
<dbReference type="FunFam" id="3.40.50.300:FF:000425">
    <property type="entry name" value="Probable ABC transporter, ATP-binding subunit"/>
    <property type="match status" value="1"/>
</dbReference>
<evidence type="ECO:0000256" key="10">
    <source>
        <dbReference type="ARBA" id="ARBA00047936"/>
    </source>
</evidence>
<dbReference type="GO" id="GO:0016887">
    <property type="term" value="F:ATP hydrolysis activity"/>
    <property type="evidence" value="ECO:0007669"/>
    <property type="project" value="InterPro"/>
</dbReference>
<protein>
    <recommendedName>
        <fullName evidence="9">Molybdate/tungstate import ATP-binding protein WtpC</fullName>
        <ecNumber evidence="8">7.3.2.6</ecNumber>
    </recommendedName>
</protein>
<evidence type="ECO:0000313" key="13">
    <source>
        <dbReference type="EMBL" id="SDE87131.1"/>
    </source>
</evidence>
<evidence type="ECO:0000256" key="8">
    <source>
        <dbReference type="ARBA" id="ARBA00039025"/>
    </source>
</evidence>
<dbReference type="PANTHER" id="PTHR42781:SF4">
    <property type="entry name" value="SPERMIDINE_PUTRESCINE IMPORT ATP-BINDING PROTEIN POTA"/>
    <property type="match status" value="1"/>
</dbReference>
<keyword evidence="14" id="KW-1185">Reference proteome</keyword>
<proteinExistence type="inferred from homology"/>
<dbReference type="GO" id="GO:1901238">
    <property type="term" value="F:ABC-type tungstate transporter activity"/>
    <property type="evidence" value="ECO:0007669"/>
    <property type="project" value="UniProtKB-EC"/>
</dbReference>
<comment type="catalytic activity">
    <reaction evidence="10">
        <text>tungstate(in) + ATP + H2O = tungstate(out) + ADP + phosphate + H(+)</text>
        <dbReference type="Rhea" id="RHEA:35027"/>
        <dbReference type="ChEBI" id="CHEBI:15377"/>
        <dbReference type="ChEBI" id="CHEBI:15378"/>
        <dbReference type="ChEBI" id="CHEBI:30616"/>
        <dbReference type="ChEBI" id="CHEBI:43474"/>
        <dbReference type="ChEBI" id="CHEBI:46502"/>
        <dbReference type="ChEBI" id="CHEBI:456216"/>
        <dbReference type="EC" id="7.3.2.6"/>
    </reaction>
</comment>
<dbReference type="InterPro" id="IPR008995">
    <property type="entry name" value="Mo/tungstate-bd_C_term_dom"/>
</dbReference>
<reference evidence="14" key="1">
    <citation type="submission" date="2016-10" db="EMBL/GenBank/DDBJ databases">
        <authorList>
            <person name="Varghese N."/>
            <person name="Submissions S."/>
        </authorList>
    </citation>
    <scope>NUCLEOTIDE SEQUENCE [LARGE SCALE GENOMIC DNA]</scope>
    <source>
        <strain evidence="14">IBRC-M 10760</strain>
    </source>
</reference>
<evidence type="ECO:0000256" key="9">
    <source>
        <dbReference type="ARBA" id="ARBA00041133"/>
    </source>
</evidence>
<comment type="subcellular location">
    <subcellularLocation>
        <location evidence="1">Cell membrane</location>
        <topology evidence="1">Peripheral membrane protein</topology>
    </subcellularLocation>
</comment>
<evidence type="ECO:0000259" key="12">
    <source>
        <dbReference type="PROSITE" id="PS50893"/>
    </source>
</evidence>
<dbReference type="RefSeq" id="WP_092687575.1">
    <property type="nucleotide sequence ID" value="NZ_FNBK01000002.1"/>
</dbReference>
<comment type="function">
    <text evidence="11">Part of the ABC transporter complex WtpABC involved in molybdate/tungstate import. Responsible for energy coupling to the transport system.</text>
</comment>
<dbReference type="SUPFAM" id="SSF52540">
    <property type="entry name" value="P-loop containing nucleoside triphosphate hydrolases"/>
    <property type="match status" value="1"/>
</dbReference>
<evidence type="ECO:0000256" key="4">
    <source>
        <dbReference type="ARBA" id="ARBA00022741"/>
    </source>
</evidence>
<dbReference type="InterPro" id="IPR027417">
    <property type="entry name" value="P-loop_NTPase"/>
</dbReference>
<dbReference type="GO" id="GO:0005524">
    <property type="term" value="F:ATP binding"/>
    <property type="evidence" value="ECO:0007669"/>
    <property type="project" value="UniProtKB-KW"/>
</dbReference>
<dbReference type="InterPro" id="IPR012340">
    <property type="entry name" value="NA-bd_OB-fold"/>
</dbReference>
<evidence type="ECO:0000256" key="11">
    <source>
        <dbReference type="ARBA" id="ARBA00057369"/>
    </source>
</evidence>
<comment type="similarity">
    <text evidence="6">Belongs to the ABC transporter superfamily. Sulfate/tungstate importer (TC 3.A.1.6) family.</text>
</comment>
<dbReference type="Proteomes" id="UP000199076">
    <property type="component" value="Unassembled WGS sequence"/>
</dbReference>
<dbReference type="Gene3D" id="2.40.50.100">
    <property type="match status" value="1"/>
</dbReference>
<dbReference type="Gene3D" id="2.40.50.140">
    <property type="entry name" value="Nucleic acid-binding proteins"/>
    <property type="match status" value="1"/>
</dbReference>
<keyword evidence="4" id="KW-0547">Nucleotide-binding</keyword>
<dbReference type="InterPro" id="IPR017871">
    <property type="entry name" value="ABC_transporter-like_CS"/>
</dbReference>
<evidence type="ECO:0000256" key="2">
    <source>
        <dbReference type="ARBA" id="ARBA00022448"/>
    </source>
</evidence>
<dbReference type="InterPro" id="IPR050093">
    <property type="entry name" value="ABC_SmlMolc_Importer"/>
</dbReference>
<dbReference type="AlphaFoldDB" id="A0A1G7GGA8"/>
<gene>
    <name evidence="13" type="ORF">SAMN05216218_10228</name>
</gene>
<keyword evidence="2" id="KW-0813">Transport</keyword>
<accession>A0A1G7GGA8</accession>
<dbReference type="EC" id="7.3.2.6" evidence="8"/>
<evidence type="ECO:0000256" key="3">
    <source>
        <dbReference type="ARBA" id="ARBA00022505"/>
    </source>
</evidence>
<evidence type="ECO:0000256" key="7">
    <source>
        <dbReference type="ARBA" id="ARBA00038781"/>
    </source>
</evidence>
<keyword evidence="3" id="KW-0500">Molybdenum</keyword>
<dbReference type="Pfam" id="PF08402">
    <property type="entry name" value="TOBE_2"/>
    <property type="match status" value="1"/>
</dbReference>
<dbReference type="OrthoDB" id="18368at2157"/>
<dbReference type="InterPro" id="IPR003439">
    <property type="entry name" value="ABC_transporter-like_ATP-bd"/>
</dbReference>
<dbReference type="PROSITE" id="PS50893">
    <property type="entry name" value="ABC_TRANSPORTER_2"/>
    <property type="match status" value="1"/>
</dbReference>
<name>A0A1G7GGA8_9EURY</name>
<dbReference type="Pfam" id="PF00005">
    <property type="entry name" value="ABC_tran"/>
    <property type="match status" value="1"/>
</dbReference>
<dbReference type="PROSITE" id="PS00211">
    <property type="entry name" value="ABC_TRANSPORTER_1"/>
    <property type="match status" value="1"/>
</dbReference>
<dbReference type="STRING" id="660518.SAMN05216218_10228"/>
<evidence type="ECO:0000256" key="1">
    <source>
        <dbReference type="ARBA" id="ARBA00004202"/>
    </source>
</evidence>
<dbReference type="InterPro" id="IPR013611">
    <property type="entry name" value="Transp-assoc_OB_typ2"/>
</dbReference>
<keyword evidence="5 13" id="KW-0067">ATP-binding</keyword>
<dbReference type="Gene3D" id="3.40.50.300">
    <property type="entry name" value="P-loop containing nucleotide triphosphate hydrolases"/>
    <property type="match status" value="1"/>
</dbReference>
<evidence type="ECO:0000256" key="6">
    <source>
        <dbReference type="ARBA" id="ARBA00038307"/>
    </source>
</evidence>
<comment type="subunit">
    <text evidence="7">The complex is composed of two ATP-binding proteins (WtpC), two transmembrane proteins (WtpB) and a solute-binding protein (WtpA).</text>
</comment>